<proteinExistence type="predicted"/>
<evidence type="ECO:0000313" key="2">
    <source>
        <dbReference type="Proteomes" id="UP001312865"/>
    </source>
</evidence>
<sequence>MSKEDFLKELDEIIEDRLFIGNSINDLDNEISNNTWSISMEKELANEFTTEDLKLFFNQVQNNRKEQVFKNSDHNMIFYVWFDWQSAGLRFNLISDFHKKLPFGRNYKTIDNIEPILIKFLQFPYHDGFPVEEIEGEVAEGEINIEPFEVYSVIITNY</sequence>
<keyword evidence="2" id="KW-1185">Reference proteome</keyword>
<dbReference type="EMBL" id="JBBAXC010000004">
    <property type="protein sequence ID" value="MEI5906745.1"/>
    <property type="molecule type" value="Genomic_DNA"/>
</dbReference>
<accession>A0ABU8HBT4</accession>
<comment type="caution">
    <text evidence="1">The sequence shown here is derived from an EMBL/GenBank/DDBJ whole genome shotgun (WGS) entry which is preliminary data.</text>
</comment>
<organism evidence="1 2">
    <name type="scientific">Bacillus spongiae</name>
    <dbReference type="NCBI Taxonomy" id="2683610"/>
    <lineage>
        <taxon>Bacteria</taxon>
        <taxon>Bacillati</taxon>
        <taxon>Bacillota</taxon>
        <taxon>Bacilli</taxon>
        <taxon>Bacillales</taxon>
        <taxon>Bacillaceae</taxon>
        <taxon>Bacillus</taxon>
    </lineage>
</organism>
<name>A0ABU8HBT4_9BACI</name>
<reference evidence="1 2" key="1">
    <citation type="journal article" date="2018" name="J. Microbiol.">
        <title>Bacillus spongiae sp. nov., isolated from sponge of Jeju Island.</title>
        <authorList>
            <person name="Lee G.E."/>
            <person name="Im W.T."/>
            <person name="Park J.S."/>
        </authorList>
    </citation>
    <scope>NUCLEOTIDE SEQUENCE [LARGE SCALE GENOMIC DNA]</scope>
    <source>
        <strain evidence="1 2">135PIL107-10</strain>
    </source>
</reference>
<dbReference type="RefSeq" id="WP_336586177.1">
    <property type="nucleotide sequence ID" value="NZ_JBBAXC010000004.1"/>
</dbReference>
<gene>
    <name evidence="1" type="ORF">WAK64_06695</name>
</gene>
<evidence type="ECO:0000313" key="1">
    <source>
        <dbReference type="EMBL" id="MEI5906745.1"/>
    </source>
</evidence>
<dbReference type="Proteomes" id="UP001312865">
    <property type="component" value="Unassembled WGS sequence"/>
</dbReference>
<protein>
    <submittedName>
        <fullName evidence="1">Uncharacterized protein</fullName>
    </submittedName>
</protein>